<dbReference type="AlphaFoldDB" id="A0A1I4SCZ3"/>
<dbReference type="Pfam" id="PF08447">
    <property type="entry name" value="PAS_3"/>
    <property type="match status" value="1"/>
</dbReference>
<evidence type="ECO:0000256" key="7">
    <source>
        <dbReference type="ARBA" id="ARBA00022989"/>
    </source>
</evidence>
<evidence type="ECO:0000256" key="4">
    <source>
        <dbReference type="ARBA" id="ARBA00022500"/>
    </source>
</evidence>
<dbReference type="InterPro" id="IPR013655">
    <property type="entry name" value="PAS_fold_3"/>
</dbReference>
<dbReference type="SMART" id="SM00283">
    <property type="entry name" value="MA"/>
    <property type="match status" value="1"/>
</dbReference>
<dbReference type="CDD" id="cd00130">
    <property type="entry name" value="PAS"/>
    <property type="match status" value="1"/>
</dbReference>
<keyword evidence="2" id="KW-1003">Cell membrane</keyword>
<dbReference type="GO" id="GO:0052131">
    <property type="term" value="P:positive aerotaxis"/>
    <property type="evidence" value="ECO:0007669"/>
    <property type="project" value="UniProtKB-ARBA"/>
</dbReference>
<dbReference type="PROSITE" id="PS50112">
    <property type="entry name" value="PAS"/>
    <property type="match status" value="1"/>
</dbReference>
<dbReference type="GO" id="GO:0004888">
    <property type="term" value="F:transmembrane signaling receptor activity"/>
    <property type="evidence" value="ECO:0007669"/>
    <property type="project" value="InterPro"/>
</dbReference>
<evidence type="ECO:0000313" key="16">
    <source>
        <dbReference type="EMBL" id="SFM62194.1"/>
    </source>
</evidence>
<evidence type="ECO:0000256" key="12">
    <source>
        <dbReference type="SAM" id="Phobius"/>
    </source>
</evidence>
<keyword evidence="8 12" id="KW-0472">Membrane</keyword>
<accession>A0A1I4SCZ3</accession>
<comment type="subcellular location">
    <subcellularLocation>
        <location evidence="1">Cell inner membrane</location>
        <topology evidence="1">Multi-pass membrane protein</topology>
    </subcellularLocation>
</comment>
<dbReference type="FunFam" id="3.30.450.20:FF:000046">
    <property type="entry name" value="Aerotaxis sensor receptor"/>
    <property type="match status" value="1"/>
</dbReference>
<name>A0A1I4SCZ3_ECTMO</name>
<dbReference type="NCBIfam" id="TIGR00229">
    <property type="entry name" value="sensory_box"/>
    <property type="match status" value="1"/>
</dbReference>
<dbReference type="InterPro" id="IPR035965">
    <property type="entry name" value="PAS-like_dom_sf"/>
</dbReference>
<dbReference type="STRING" id="195064.SAMN05421721_11530"/>
<dbReference type="Gene3D" id="1.10.287.950">
    <property type="entry name" value="Methyl-accepting chemotaxis protein"/>
    <property type="match status" value="1"/>
</dbReference>
<keyword evidence="6 12" id="KW-0812">Transmembrane</keyword>
<feature type="transmembrane region" description="Helical" evidence="12">
    <location>
        <begin position="178"/>
        <end position="198"/>
    </location>
</feature>
<comment type="similarity">
    <text evidence="10">Belongs to the methyl-accepting chemotaxis (MCP) protein family.</text>
</comment>
<dbReference type="EMBL" id="FOUO01000015">
    <property type="protein sequence ID" value="SFM62194.1"/>
    <property type="molecule type" value="Genomic_DNA"/>
</dbReference>
<dbReference type="PRINTS" id="PR00260">
    <property type="entry name" value="CHEMTRNSDUCR"/>
</dbReference>
<feature type="transmembrane region" description="Helical" evidence="12">
    <location>
        <begin position="151"/>
        <end position="172"/>
    </location>
</feature>
<dbReference type="InterPro" id="IPR004090">
    <property type="entry name" value="Chemotax_Me-accpt_rcpt"/>
</dbReference>
<protein>
    <submittedName>
        <fullName evidence="16">Methyl-accepting chemotaxis sensory transducer with Pas/Pac sensor</fullName>
    </submittedName>
</protein>
<dbReference type="PROSITE" id="PS50192">
    <property type="entry name" value="T_SNARE"/>
    <property type="match status" value="1"/>
</dbReference>
<evidence type="ECO:0000256" key="1">
    <source>
        <dbReference type="ARBA" id="ARBA00004429"/>
    </source>
</evidence>
<feature type="domain" description="Methyl-accepting transducer" evidence="13">
    <location>
        <begin position="251"/>
        <end position="487"/>
    </location>
</feature>
<dbReference type="GO" id="GO:0005886">
    <property type="term" value="C:plasma membrane"/>
    <property type="evidence" value="ECO:0007669"/>
    <property type="project" value="UniProtKB-SubCell"/>
</dbReference>
<sequence length="528" mass="56607">MKKNLPVTGRERPFASSANILSTTDLKGAITYVNDDFVDISGFERDELLGRNHNVIRHPDMPPEAFRELWACLKAGRPWMGMVKNRCKNGDHYWVSAYVMPIRRDGRIAEYQSVRTRPHRDLVTRAETVYGRIMAGHTPLALRLPRLSQRWLLPLGVLLAAPLSLLALLILGAASSGVALGLGLAALAGGLASAGVMAPLSGLRARARDVAHNPLGQYIYTRRMDEYGEIEFALRMLASETGAAVGRVSDAAVHLSGHADAMVAAVRSTREGILRQQAETDQVATAVNEMTASVQEVARNAQHAADAAHAAAGSSEDGSGVVKEAGEAIGELAREVERAASVIQELEGSTGEIGAVLDVIRGIAEQTNMLALNAAIEAARAGEHGKGFAVVADEVRGLASRTHESTQKIRDTIERLQEAAHSSAEVMQRGRGQADHSVQQAREAARSLEAIAERVSAITDMSARIAAAVDQQSTASEDINQSVTRIREHADSNAQDSERIEQAVTGVAGLSGDLRVLAKQFWDRIGKD</sequence>
<dbReference type="InterPro" id="IPR000727">
    <property type="entry name" value="T_SNARE_dom"/>
</dbReference>
<keyword evidence="4" id="KW-0145">Chemotaxis</keyword>
<dbReference type="FunFam" id="1.10.287.950:FF:000001">
    <property type="entry name" value="Methyl-accepting chemotaxis sensory transducer"/>
    <property type="match status" value="1"/>
</dbReference>
<organism evidence="16 17">
    <name type="scientific">Ectothiorhodospira mobilis</name>
    <dbReference type="NCBI Taxonomy" id="195064"/>
    <lineage>
        <taxon>Bacteria</taxon>
        <taxon>Pseudomonadati</taxon>
        <taxon>Pseudomonadota</taxon>
        <taxon>Gammaproteobacteria</taxon>
        <taxon>Chromatiales</taxon>
        <taxon>Ectothiorhodospiraceae</taxon>
        <taxon>Ectothiorhodospira</taxon>
    </lineage>
</organism>
<feature type="domain" description="T-SNARE coiled-coil homology" evidence="15">
    <location>
        <begin position="438"/>
        <end position="500"/>
    </location>
</feature>
<gene>
    <name evidence="16" type="ORF">SAMN05421721_11530</name>
</gene>
<keyword evidence="17" id="KW-1185">Reference proteome</keyword>
<evidence type="ECO:0000259" key="14">
    <source>
        <dbReference type="PROSITE" id="PS50112"/>
    </source>
</evidence>
<reference evidence="16 17" key="1">
    <citation type="submission" date="2016-10" db="EMBL/GenBank/DDBJ databases">
        <authorList>
            <person name="de Groot N.N."/>
        </authorList>
    </citation>
    <scope>NUCLEOTIDE SEQUENCE [LARGE SCALE GENOMIC DNA]</scope>
    <source>
        <strain evidence="16 17">DSM 4180</strain>
    </source>
</reference>
<evidence type="ECO:0000256" key="9">
    <source>
        <dbReference type="ARBA" id="ARBA00023224"/>
    </source>
</evidence>
<evidence type="ECO:0000259" key="13">
    <source>
        <dbReference type="PROSITE" id="PS50111"/>
    </source>
</evidence>
<dbReference type="Pfam" id="PF00015">
    <property type="entry name" value="MCPsignal"/>
    <property type="match status" value="1"/>
</dbReference>
<evidence type="ECO:0000256" key="3">
    <source>
        <dbReference type="ARBA" id="ARBA00022481"/>
    </source>
</evidence>
<dbReference type="PANTHER" id="PTHR32089">
    <property type="entry name" value="METHYL-ACCEPTING CHEMOTAXIS PROTEIN MCPB"/>
    <property type="match status" value="1"/>
</dbReference>
<evidence type="ECO:0000256" key="2">
    <source>
        <dbReference type="ARBA" id="ARBA00022475"/>
    </source>
</evidence>
<dbReference type="RefSeq" id="WP_090486682.1">
    <property type="nucleotide sequence ID" value="NZ_FOUO01000015.1"/>
</dbReference>
<evidence type="ECO:0000256" key="11">
    <source>
        <dbReference type="PROSITE-ProRule" id="PRU00284"/>
    </source>
</evidence>
<dbReference type="GO" id="GO:0007165">
    <property type="term" value="P:signal transduction"/>
    <property type="evidence" value="ECO:0007669"/>
    <property type="project" value="UniProtKB-KW"/>
</dbReference>
<proteinExistence type="inferred from homology"/>
<evidence type="ECO:0000256" key="8">
    <source>
        <dbReference type="ARBA" id="ARBA00023136"/>
    </source>
</evidence>
<dbReference type="Proteomes" id="UP000199556">
    <property type="component" value="Unassembled WGS sequence"/>
</dbReference>
<keyword evidence="3" id="KW-0488">Methylation</keyword>
<feature type="domain" description="PAS" evidence="14">
    <location>
        <begin position="25"/>
        <end position="60"/>
    </location>
</feature>
<dbReference type="SMART" id="SM00091">
    <property type="entry name" value="PAS"/>
    <property type="match status" value="1"/>
</dbReference>
<evidence type="ECO:0000259" key="15">
    <source>
        <dbReference type="PROSITE" id="PS50192"/>
    </source>
</evidence>
<evidence type="ECO:0000313" key="17">
    <source>
        <dbReference type="Proteomes" id="UP000199556"/>
    </source>
</evidence>
<dbReference type="OrthoDB" id="9781845at2"/>
<dbReference type="InterPro" id="IPR000014">
    <property type="entry name" value="PAS"/>
</dbReference>
<evidence type="ECO:0000256" key="5">
    <source>
        <dbReference type="ARBA" id="ARBA00022519"/>
    </source>
</evidence>
<dbReference type="Gene3D" id="3.30.450.20">
    <property type="entry name" value="PAS domain"/>
    <property type="match status" value="1"/>
</dbReference>
<dbReference type="SUPFAM" id="SSF55785">
    <property type="entry name" value="PYP-like sensor domain (PAS domain)"/>
    <property type="match status" value="1"/>
</dbReference>
<keyword evidence="5" id="KW-0997">Cell inner membrane</keyword>
<dbReference type="SUPFAM" id="SSF58104">
    <property type="entry name" value="Methyl-accepting chemotaxis protein (MCP) signaling domain"/>
    <property type="match status" value="1"/>
</dbReference>
<dbReference type="InterPro" id="IPR004089">
    <property type="entry name" value="MCPsignal_dom"/>
</dbReference>
<dbReference type="PROSITE" id="PS50111">
    <property type="entry name" value="CHEMOTAXIS_TRANSDUC_2"/>
    <property type="match status" value="1"/>
</dbReference>
<evidence type="ECO:0000256" key="10">
    <source>
        <dbReference type="ARBA" id="ARBA00029447"/>
    </source>
</evidence>
<dbReference type="PANTHER" id="PTHR32089:SF74">
    <property type="entry name" value="METHYL-ACCEPTING CHEMOTAXIS PROTEIN AER"/>
    <property type="match status" value="1"/>
</dbReference>
<keyword evidence="9 11" id="KW-0807">Transducer</keyword>
<dbReference type="CDD" id="cd11386">
    <property type="entry name" value="MCP_signal"/>
    <property type="match status" value="1"/>
</dbReference>
<evidence type="ECO:0000256" key="6">
    <source>
        <dbReference type="ARBA" id="ARBA00022692"/>
    </source>
</evidence>
<keyword evidence="7 12" id="KW-1133">Transmembrane helix</keyword>